<dbReference type="GO" id="GO:0005741">
    <property type="term" value="C:mitochondrial outer membrane"/>
    <property type="evidence" value="ECO:0007669"/>
    <property type="project" value="TreeGrafter"/>
</dbReference>
<keyword evidence="2" id="KW-0067">ATP-binding</keyword>
<evidence type="ECO:0000256" key="1">
    <source>
        <dbReference type="ARBA" id="ARBA00022741"/>
    </source>
</evidence>
<evidence type="ECO:0000256" key="2">
    <source>
        <dbReference type="ARBA" id="ARBA00022840"/>
    </source>
</evidence>
<gene>
    <name evidence="3" type="ORF">B296_00004367</name>
</gene>
<dbReference type="SUPFAM" id="SSF52540">
    <property type="entry name" value="P-loop containing nucleoside triphosphate hydrolases"/>
    <property type="match status" value="1"/>
</dbReference>
<organism evidence="3 4">
    <name type="scientific">Ensete ventricosum</name>
    <name type="common">Abyssinian banana</name>
    <name type="synonym">Musa ensete</name>
    <dbReference type="NCBI Taxonomy" id="4639"/>
    <lineage>
        <taxon>Eukaryota</taxon>
        <taxon>Viridiplantae</taxon>
        <taxon>Streptophyta</taxon>
        <taxon>Embryophyta</taxon>
        <taxon>Tracheophyta</taxon>
        <taxon>Spermatophyta</taxon>
        <taxon>Magnoliopsida</taxon>
        <taxon>Liliopsida</taxon>
        <taxon>Zingiberales</taxon>
        <taxon>Musaceae</taxon>
        <taxon>Ensete</taxon>
    </lineage>
</organism>
<dbReference type="PANTHER" id="PTHR45644:SF73">
    <property type="entry name" value="AAA-TYPE ATPASE FAMILY PROTEIN"/>
    <property type="match status" value="1"/>
</dbReference>
<accession>A0A427B2H4</accession>
<evidence type="ECO:0000313" key="4">
    <source>
        <dbReference type="Proteomes" id="UP000287651"/>
    </source>
</evidence>
<keyword evidence="1" id="KW-0547">Nucleotide-binding</keyword>
<name>A0A427B2H4_ENSVE</name>
<comment type="caution">
    <text evidence="3">The sequence shown here is derived from an EMBL/GenBank/DDBJ whole genome shotgun (WGS) entry which is preliminary data.</text>
</comment>
<dbReference type="EMBL" id="AMZH03000647">
    <property type="protein sequence ID" value="RRT82674.1"/>
    <property type="molecule type" value="Genomic_DNA"/>
</dbReference>
<protein>
    <submittedName>
        <fullName evidence="3">Uncharacterized protein</fullName>
    </submittedName>
</protein>
<dbReference type="InterPro" id="IPR027417">
    <property type="entry name" value="P-loop_NTPase"/>
</dbReference>
<dbReference type="GO" id="GO:0005524">
    <property type="term" value="F:ATP binding"/>
    <property type="evidence" value="ECO:0007669"/>
    <property type="project" value="UniProtKB-KW"/>
</dbReference>
<dbReference type="InterPro" id="IPR051701">
    <property type="entry name" value="Mito_OM_Translocase_MSP1"/>
</dbReference>
<dbReference type="AlphaFoldDB" id="A0A427B2H4"/>
<evidence type="ECO:0000313" key="3">
    <source>
        <dbReference type="EMBL" id="RRT82674.1"/>
    </source>
</evidence>
<reference evidence="3 4" key="1">
    <citation type="journal article" date="2014" name="Agronomy (Basel)">
        <title>A Draft Genome Sequence for Ensete ventricosum, the Drought-Tolerant Tree Against Hunger.</title>
        <authorList>
            <person name="Harrison J."/>
            <person name="Moore K.A."/>
            <person name="Paszkiewicz K."/>
            <person name="Jones T."/>
            <person name="Grant M."/>
            <person name="Ambacheew D."/>
            <person name="Muzemil S."/>
            <person name="Studholme D.J."/>
        </authorList>
    </citation>
    <scope>NUCLEOTIDE SEQUENCE [LARGE SCALE GENOMIC DNA]</scope>
</reference>
<sequence>MVKLPDASNREKILRVILAKEDLAPDVDLKVLASITDGYSGSDLKDRDAALSEGRPVPALHGSDDIRPLRMDDFEHAHEQVNVYCSVSTDSTFVAQLHEWNELFGEGGSRKKPELSYFM</sequence>
<dbReference type="Proteomes" id="UP000287651">
    <property type="component" value="Unassembled WGS sequence"/>
</dbReference>
<proteinExistence type="predicted"/>
<dbReference type="Gene3D" id="1.10.8.60">
    <property type="match status" value="1"/>
</dbReference>
<dbReference type="PANTHER" id="PTHR45644">
    <property type="entry name" value="AAA ATPASE, PUTATIVE (AFU_ORTHOLOGUE AFUA_2G12920)-RELATED-RELATED"/>
    <property type="match status" value="1"/>
</dbReference>